<feature type="domain" description="EGF-like" evidence="1">
    <location>
        <begin position="924"/>
        <end position="958"/>
    </location>
</feature>
<dbReference type="OrthoDB" id="5912242at2759"/>
<feature type="domain" description="EGF-like" evidence="1">
    <location>
        <begin position="753"/>
        <end position="787"/>
    </location>
</feature>
<feature type="domain" description="EGF-like" evidence="1">
    <location>
        <begin position="1487"/>
        <end position="1532"/>
    </location>
</feature>
<feature type="domain" description="EGF-like" evidence="1">
    <location>
        <begin position="836"/>
        <end position="870"/>
    </location>
</feature>
<accession>A0A8J2HPD0</accession>
<feature type="domain" description="EGF-like" evidence="1">
    <location>
        <begin position="998"/>
        <end position="1043"/>
    </location>
</feature>
<keyword evidence="3" id="KW-1185">Reference proteome</keyword>
<feature type="domain" description="EGF-like" evidence="1">
    <location>
        <begin position="312"/>
        <end position="340"/>
    </location>
</feature>
<dbReference type="Proteomes" id="UP000786811">
    <property type="component" value="Unassembled WGS sequence"/>
</dbReference>
<organism evidence="2 3">
    <name type="scientific">Cotesia congregata</name>
    <name type="common">Parasitoid wasp</name>
    <name type="synonym">Apanteles congregatus</name>
    <dbReference type="NCBI Taxonomy" id="51543"/>
    <lineage>
        <taxon>Eukaryota</taxon>
        <taxon>Metazoa</taxon>
        <taxon>Ecdysozoa</taxon>
        <taxon>Arthropoda</taxon>
        <taxon>Hexapoda</taxon>
        <taxon>Insecta</taxon>
        <taxon>Pterygota</taxon>
        <taxon>Neoptera</taxon>
        <taxon>Endopterygota</taxon>
        <taxon>Hymenoptera</taxon>
        <taxon>Apocrita</taxon>
        <taxon>Ichneumonoidea</taxon>
        <taxon>Braconidae</taxon>
        <taxon>Microgastrinae</taxon>
        <taxon>Cotesia</taxon>
    </lineage>
</organism>
<proteinExistence type="predicted"/>
<dbReference type="EMBL" id="CAJNRD030001123">
    <property type="protein sequence ID" value="CAG5103825.1"/>
    <property type="molecule type" value="Genomic_DNA"/>
</dbReference>
<gene>
    <name evidence="2" type="ORF">HICCMSTLAB_LOCUS11703</name>
</gene>
<dbReference type="SMART" id="SM00181">
    <property type="entry name" value="EGF"/>
    <property type="match status" value="17"/>
</dbReference>
<feature type="domain" description="EGF-like" evidence="1">
    <location>
        <begin position="346"/>
        <end position="380"/>
    </location>
</feature>
<dbReference type="PANTHER" id="PTHR39069:SF8">
    <property type="entry name" value="FI17111P1"/>
    <property type="match status" value="1"/>
</dbReference>
<feature type="domain" description="EGF-like" evidence="1">
    <location>
        <begin position="1581"/>
        <end position="1615"/>
    </location>
</feature>
<feature type="domain" description="EGF-like" evidence="1">
    <location>
        <begin position="560"/>
        <end position="597"/>
    </location>
</feature>
<dbReference type="InterPro" id="IPR000742">
    <property type="entry name" value="EGF"/>
</dbReference>
<dbReference type="PANTHER" id="PTHR39069">
    <property type="entry name" value="ECDYSONE-INDUCIBLE GENE E1, ISOFORM A"/>
    <property type="match status" value="1"/>
</dbReference>
<protein>
    <recommendedName>
        <fullName evidence="1">EGF-like domain-containing protein</fullName>
    </recommendedName>
</protein>
<evidence type="ECO:0000313" key="2">
    <source>
        <dbReference type="EMBL" id="CAG5103825.1"/>
    </source>
</evidence>
<dbReference type="SMART" id="SM00286">
    <property type="entry name" value="PTI"/>
    <property type="match status" value="10"/>
</dbReference>
<comment type="caution">
    <text evidence="2">The sequence shown here is derived from an EMBL/GenBank/DDBJ whole genome shotgun (WGS) entry which is preliminary data.</text>
</comment>
<feature type="domain" description="EGF-like" evidence="1">
    <location>
        <begin position="678"/>
        <end position="727"/>
    </location>
</feature>
<feature type="domain" description="EGF-like" evidence="1">
    <location>
        <begin position="429"/>
        <end position="463"/>
    </location>
</feature>
<reference evidence="2" key="1">
    <citation type="submission" date="2021-04" db="EMBL/GenBank/DDBJ databases">
        <authorList>
            <person name="Chebbi M.A.C M."/>
        </authorList>
    </citation>
    <scope>NUCLEOTIDE SEQUENCE</scope>
</reference>
<evidence type="ECO:0000313" key="3">
    <source>
        <dbReference type="Proteomes" id="UP000786811"/>
    </source>
</evidence>
<feature type="domain" description="EGF-like" evidence="1">
    <location>
        <begin position="1093"/>
        <end position="1127"/>
    </location>
</feature>
<feature type="domain" description="EGF-like" evidence="1">
    <location>
        <begin position="1310"/>
        <end position="1344"/>
    </location>
</feature>
<feature type="domain" description="EGF-like" evidence="1">
    <location>
        <begin position="1539"/>
        <end position="1575"/>
    </location>
</feature>
<sequence length="1675" mass="186744">MFVDGFVISVLHKFCHSDEDCVNIKFTKCSSNKKCICESNYLASKDETSCLPLIGGECEVDDDCVTENSRCYFRRCQCNKYSVAKVIDQKYECKQTVVLGVPCGNHKDCALIQNSQCSDDKVCACRTNHYEFNNQTFCGPIINEEIQCSKQNYCVCKSNNRLINKATCYPFLNGLCWKDDQCLLPNSVCIDFHCQCQSSFKAVATNLCIPVPDISCITNTDCERQKFSECTAYGSCRCQSNYVKTNPSTCQGLIGAACSRNYECFPHDSICLDGFCKCKCNYLSTVSDLCLPNNFDFVLAFFELTCSAGDERCQDEEFSGCLHGKCHCHPNHVVGNMTCQPLLHENCAKNGQCAIKHSICRDNVCQCKSDYIALSNNRCLPTKLNGYCQINDDCRYLDNSKCSKYYYCTCIDNYFHFNETTCVPLIGEKCESNADCMIENSICFNGFCKCKNSYKSSFNEKCVTALHNFCKTDSDCHEGTFTKCSQNNTCECEPDYFAAEKDMICLPSISGLCYIDDDCTIENSYCHYNRCQCKKFYLLLSRLLLLIVCIPFYSELLGHPCQKDKDCEFSENFICSSDGICSCSQNFYALEDRTKCLPKIGGPCSIHQDCRVKNSFCLNGRCQCNRDCSAVSENECVLKSSAVYCDQAIECGEPWHAGCSPDHNCFCKTNNTLVNKSTCSPMLGGPCLKNHQCVVENSVCKDFHCKCQSPNFKPVANNLDRKYTKCSEHGKCECELNYAKIDFSTCRPLIGSFCERDIECYPDNSVCTNERCYCADGFIPLSNEQCLPTFLELSCKSGEEECQEAEFLLCNEGKCYCPANHVIVDGRNCLPLLNEICSQNEPCVVFNSDCINGRCKCNPNFVAQSNNRCLASKFILVLLAQLYGKCKNDDDCSYIKNSTCSKYNECVYSINYNVTSFSPPLGNNCTTNADCLIGNSTCVDFTCQCRPYFEIMHSEKCIPVLKKPCRSNSDCINVPFAECSKNKTCICKSTYVTSENGACLLPVIGFCTKNSDCISKSSYCHSNRCQCTRNFVGQIIDGVFKCKTKSLGSSCETDHDCSTIKYSKCSHDKICVCLETYYALDNGITCVPGIGGYCSGDIDCAFANFRCFSSLCKCQPGYVSVSDNQCVLKLSAVSCKIGIECGEHWHSGCSLDHTCFCKSNNTQVNQATCSPILGGACFKDDQCTVKNSICTSFHCRCNEPVFKAVAINMCLLCVNGYDCTDRKYTKCSEDSKCVCESNYVKDDFSTYRPLIGSFCEKDIECFPDNSLSSNSSKEEYQAAEFLLCNQGKCYCPANHVIVDGRNCLPLLNEICSQSKPCVVNNSDCVNGRCKCNPNFMAQSNNRCLASKYHYHENESFRIFNVRFILILLALLYGKCKNDDDCRYIKNSTCFKYNECVFSINYNVTSFSPPLGEDCSKDAHCSIENSTCVDFTCQCRPYFEIMHGEKCVPVLKKPCRSNYDCINVPFAECSTNKTCVCKSTYVTSENGACLLPVIGFCTKNSDCISKSSYRHSNRCQCTRNFVGQIIDGVFKCKRISLGSPCESVHDCGTTRNSQCSNGVCVCHENYYALDDGITCVPGIGGYCSGDIDCAFANFRCFNNFCACQRGYISVSKNQCALKSSAVSCNIGIECGEHWHSGCPLDHTCFCKSNNTQVNQATCSPILGEACFKDDQCTNTL</sequence>
<feature type="domain" description="EGF-like" evidence="1">
    <location>
        <begin position="1413"/>
        <end position="1447"/>
    </location>
</feature>
<name>A0A8J2HPD0_COTCN</name>
<evidence type="ECO:0000259" key="1">
    <source>
        <dbReference type="SMART" id="SM00181"/>
    </source>
</evidence>
<feature type="domain" description="EGF-like" evidence="1">
    <location>
        <begin position="469"/>
        <end position="506"/>
    </location>
</feature>
<feature type="domain" description="EGF-like" evidence="1">
    <location>
        <begin position="167"/>
        <end position="209"/>
    </location>
</feature>